<name>A0A5S5ASS8_9FIRM</name>
<dbReference type="RefSeq" id="WP_148867097.1">
    <property type="nucleotide sequence ID" value="NZ_VNHO01000012.1"/>
</dbReference>
<dbReference type="OrthoDB" id="1729806at2"/>
<keyword evidence="1" id="KW-1133">Transmembrane helix</keyword>
<keyword evidence="1" id="KW-0472">Membrane</keyword>
<evidence type="ECO:0000313" key="3">
    <source>
        <dbReference type="Proteomes" id="UP000322294"/>
    </source>
</evidence>
<dbReference type="Proteomes" id="UP000322294">
    <property type="component" value="Unassembled WGS sequence"/>
</dbReference>
<feature type="transmembrane region" description="Helical" evidence="1">
    <location>
        <begin position="64"/>
        <end position="83"/>
    </location>
</feature>
<dbReference type="AlphaFoldDB" id="A0A5S5ASS8"/>
<organism evidence="2 3">
    <name type="scientific">Thermosediminibacter litoriperuensis</name>
    <dbReference type="NCBI Taxonomy" id="291989"/>
    <lineage>
        <taxon>Bacteria</taxon>
        <taxon>Bacillati</taxon>
        <taxon>Bacillota</taxon>
        <taxon>Clostridia</taxon>
        <taxon>Thermosediminibacterales</taxon>
        <taxon>Thermosediminibacteraceae</taxon>
        <taxon>Thermosediminibacter</taxon>
    </lineage>
</organism>
<keyword evidence="3" id="KW-1185">Reference proteome</keyword>
<protein>
    <submittedName>
        <fullName evidence="2">Uncharacterized protein</fullName>
    </submittedName>
</protein>
<evidence type="ECO:0000313" key="2">
    <source>
        <dbReference type="EMBL" id="TYP54269.1"/>
    </source>
</evidence>
<proteinExistence type="predicted"/>
<feature type="transmembrane region" description="Helical" evidence="1">
    <location>
        <begin position="103"/>
        <end position="122"/>
    </location>
</feature>
<gene>
    <name evidence="2" type="ORF">LZ11_01335</name>
</gene>
<reference evidence="2 3" key="1">
    <citation type="submission" date="2019-07" db="EMBL/GenBank/DDBJ databases">
        <title>Genomic Encyclopedia of Type Strains, Phase I: the one thousand microbial genomes (KMG-I) project.</title>
        <authorList>
            <person name="Kyrpides N."/>
        </authorList>
    </citation>
    <scope>NUCLEOTIDE SEQUENCE [LARGE SCALE GENOMIC DNA]</scope>
    <source>
        <strain evidence="2 3">DSM 16647</strain>
    </source>
</reference>
<comment type="caution">
    <text evidence="2">The sequence shown here is derived from an EMBL/GenBank/DDBJ whole genome shotgun (WGS) entry which is preliminary data.</text>
</comment>
<dbReference type="EMBL" id="VNHO01000012">
    <property type="protein sequence ID" value="TYP54269.1"/>
    <property type="molecule type" value="Genomic_DNA"/>
</dbReference>
<accession>A0A5S5ASS8</accession>
<sequence>MFLDIVGMLLTILIVSPIYMGRVFLICLFANFLDIITAMVFNTQITEVIAGGIFSSINYYGGNIFVPYLSPLVLILIGVGLQGRDGIILWDLINPAATFKRPWPFLFFKVGIARILILYLFGRGI</sequence>
<evidence type="ECO:0000256" key="1">
    <source>
        <dbReference type="SAM" id="Phobius"/>
    </source>
</evidence>
<keyword evidence="1" id="KW-0812">Transmembrane</keyword>
<feature type="transmembrane region" description="Helical" evidence="1">
    <location>
        <begin position="6"/>
        <end position="33"/>
    </location>
</feature>